<dbReference type="Pfam" id="PF09550">
    <property type="entry name" value="Phage_TAC_6"/>
    <property type="match status" value="1"/>
</dbReference>
<keyword evidence="2" id="KW-1185">Reference proteome</keyword>
<reference evidence="1 2" key="1">
    <citation type="submission" date="2020-08" db="EMBL/GenBank/DDBJ databases">
        <title>Genomic Encyclopedia of Type Strains, Phase IV (KMG-IV): sequencing the most valuable type-strain genomes for metagenomic binning, comparative biology and taxonomic classification.</title>
        <authorList>
            <person name="Goeker M."/>
        </authorList>
    </citation>
    <scope>NUCLEOTIDE SEQUENCE [LARGE SCALE GENOMIC DNA]</scope>
    <source>
        <strain evidence="1 2">DSM 27568</strain>
    </source>
</reference>
<organism evidence="1 2">
    <name type="scientific">Novosphingobium fluoreni</name>
    <dbReference type="NCBI Taxonomy" id="1391222"/>
    <lineage>
        <taxon>Bacteria</taxon>
        <taxon>Pseudomonadati</taxon>
        <taxon>Pseudomonadota</taxon>
        <taxon>Alphaproteobacteria</taxon>
        <taxon>Sphingomonadales</taxon>
        <taxon>Sphingomonadaceae</taxon>
        <taxon>Novosphingobium</taxon>
    </lineage>
</organism>
<evidence type="ECO:0008006" key="3">
    <source>
        <dbReference type="Google" id="ProtNLM"/>
    </source>
</evidence>
<dbReference type="Proteomes" id="UP000561459">
    <property type="component" value="Unassembled WGS sequence"/>
</dbReference>
<accession>A0A7W6FWX2</accession>
<protein>
    <recommendedName>
        <fullName evidence="3">Phage tail assembly chaperone</fullName>
    </recommendedName>
</protein>
<evidence type="ECO:0000313" key="1">
    <source>
        <dbReference type="EMBL" id="MBB3938673.1"/>
    </source>
</evidence>
<dbReference type="InterPro" id="IPR019056">
    <property type="entry name" value="Phage_TAC_6"/>
</dbReference>
<sequence length="64" mass="7027">MSERFAPVAVALSGVAARHLGWRPDEFWRATPVELATVLAPLVSEDAPGIDRALVERMMEQDHG</sequence>
<dbReference type="AlphaFoldDB" id="A0A7W6FWX2"/>
<dbReference type="EMBL" id="JACIDY010000001">
    <property type="protein sequence ID" value="MBB3938673.1"/>
    <property type="molecule type" value="Genomic_DNA"/>
</dbReference>
<comment type="caution">
    <text evidence="1">The sequence shown here is derived from an EMBL/GenBank/DDBJ whole genome shotgun (WGS) entry which is preliminary data.</text>
</comment>
<gene>
    <name evidence="1" type="ORF">GGR39_000302</name>
</gene>
<name>A0A7W6FWX2_9SPHN</name>
<proteinExistence type="predicted"/>
<dbReference type="RefSeq" id="WP_058736318.1">
    <property type="nucleotide sequence ID" value="NZ_JACIDY010000001.1"/>
</dbReference>
<evidence type="ECO:0000313" key="2">
    <source>
        <dbReference type="Proteomes" id="UP000561459"/>
    </source>
</evidence>